<dbReference type="PANTHER" id="PTHR30579">
    <property type="entry name" value="TRANSCRIPTIONAL REGULATOR"/>
    <property type="match status" value="1"/>
</dbReference>
<sequence>MTDPLDLVHLRTLVAIADCGGFHRAAAAIRVSQSTVSQHVRLLERRLKEPLVEKAGRGVRLTAHGEALLIEARRILAVHDESLRRLEVVAERGILVGCTEHAADQVLPQLLAAMRHGFPGRTVRFRIDRSTQLAQAVARGTVDLAIVLAGAETFGAQVTELPLHWYAAPQYVPPAAGEAWPVVAFEEPCGLRQRALQALDGGEHPAVIIAESTSLDGVVAAVRAGLGVAMLPSTGRTPAGLVVRRELPEVGTVGLHVAARRGIDPELEELAGEVCREFFASRAHLRSVA</sequence>
<dbReference type="InterPro" id="IPR005119">
    <property type="entry name" value="LysR_subst-bd"/>
</dbReference>
<evidence type="ECO:0000256" key="1">
    <source>
        <dbReference type="ARBA" id="ARBA00009437"/>
    </source>
</evidence>
<keyword evidence="3" id="KW-0238">DNA-binding</keyword>
<dbReference type="PANTHER" id="PTHR30579:SF7">
    <property type="entry name" value="HTH-TYPE TRANSCRIPTIONAL REGULATOR LRHA-RELATED"/>
    <property type="match status" value="1"/>
</dbReference>
<dbReference type="Proteomes" id="UP001595912">
    <property type="component" value="Unassembled WGS sequence"/>
</dbReference>
<evidence type="ECO:0000259" key="5">
    <source>
        <dbReference type="PROSITE" id="PS50931"/>
    </source>
</evidence>
<evidence type="ECO:0000313" key="6">
    <source>
        <dbReference type="EMBL" id="MFC5007298.1"/>
    </source>
</evidence>
<proteinExistence type="inferred from homology"/>
<dbReference type="SUPFAM" id="SSF53850">
    <property type="entry name" value="Periplasmic binding protein-like II"/>
    <property type="match status" value="1"/>
</dbReference>
<protein>
    <submittedName>
        <fullName evidence="6">LysR substrate-binding domain-containing protein</fullName>
    </submittedName>
</protein>
<dbReference type="Gene3D" id="1.10.10.10">
    <property type="entry name" value="Winged helix-like DNA-binding domain superfamily/Winged helix DNA-binding domain"/>
    <property type="match status" value="1"/>
</dbReference>
<dbReference type="InterPro" id="IPR050176">
    <property type="entry name" value="LTTR"/>
</dbReference>
<keyword evidence="2" id="KW-0805">Transcription regulation</keyword>
<accession>A0ABV9WI90</accession>
<gene>
    <name evidence="6" type="ORF">ACFPIJ_57005</name>
</gene>
<dbReference type="RefSeq" id="WP_380127944.1">
    <property type="nucleotide sequence ID" value="NZ_JBHSIU010000121.1"/>
</dbReference>
<dbReference type="Pfam" id="PF00126">
    <property type="entry name" value="HTH_1"/>
    <property type="match status" value="1"/>
</dbReference>
<dbReference type="Pfam" id="PF03466">
    <property type="entry name" value="LysR_substrate"/>
    <property type="match status" value="1"/>
</dbReference>
<evidence type="ECO:0000256" key="4">
    <source>
        <dbReference type="ARBA" id="ARBA00023163"/>
    </source>
</evidence>
<comment type="similarity">
    <text evidence="1">Belongs to the LysR transcriptional regulatory family.</text>
</comment>
<name>A0ABV9WI90_9ACTN</name>
<dbReference type="PROSITE" id="PS50931">
    <property type="entry name" value="HTH_LYSR"/>
    <property type="match status" value="1"/>
</dbReference>
<dbReference type="SUPFAM" id="SSF46785">
    <property type="entry name" value="Winged helix' DNA-binding domain"/>
    <property type="match status" value="1"/>
</dbReference>
<evidence type="ECO:0000313" key="7">
    <source>
        <dbReference type="Proteomes" id="UP001595912"/>
    </source>
</evidence>
<dbReference type="Gene3D" id="3.40.190.10">
    <property type="entry name" value="Periplasmic binding protein-like II"/>
    <property type="match status" value="2"/>
</dbReference>
<keyword evidence="7" id="KW-1185">Reference proteome</keyword>
<reference evidence="7" key="1">
    <citation type="journal article" date="2019" name="Int. J. Syst. Evol. Microbiol.">
        <title>The Global Catalogue of Microorganisms (GCM) 10K type strain sequencing project: providing services to taxonomists for standard genome sequencing and annotation.</title>
        <authorList>
            <consortium name="The Broad Institute Genomics Platform"/>
            <consortium name="The Broad Institute Genome Sequencing Center for Infectious Disease"/>
            <person name="Wu L."/>
            <person name="Ma J."/>
        </authorList>
    </citation>
    <scope>NUCLEOTIDE SEQUENCE [LARGE SCALE GENOMIC DNA]</scope>
    <source>
        <strain evidence="7">CGMCC 4.7152</strain>
    </source>
</reference>
<comment type="caution">
    <text evidence="6">The sequence shown here is derived from an EMBL/GenBank/DDBJ whole genome shotgun (WGS) entry which is preliminary data.</text>
</comment>
<evidence type="ECO:0000256" key="2">
    <source>
        <dbReference type="ARBA" id="ARBA00023015"/>
    </source>
</evidence>
<keyword evidence="4" id="KW-0804">Transcription</keyword>
<dbReference type="EMBL" id="JBHSIU010000121">
    <property type="protein sequence ID" value="MFC5007298.1"/>
    <property type="molecule type" value="Genomic_DNA"/>
</dbReference>
<dbReference type="InterPro" id="IPR000847">
    <property type="entry name" value="LysR_HTH_N"/>
</dbReference>
<dbReference type="InterPro" id="IPR036390">
    <property type="entry name" value="WH_DNA-bd_sf"/>
</dbReference>
<dbReference type="InterPro" id="IPR036388">
    <property type="entry name" value="WH-like_DNA-bd_sf"/>
</dbReference>
<evidence type="ECO:0000256" key="3">
    <source>
        <dbReference type="ARBA" id="ARBA00023125"/>
    </source>
</evidence>
<feature type="domain" description="HTH lysR-type" evidence="5">
    <location>
        <begin position="5"/>
        <end position="62"/>
    </location>
</feature>
<organism evidence="6 7">
    <name type="scientific">Dactylosporangium cerinum</name>
    <dbReference type="NCBI Taxonomy" id="1434730"/>
    <lineage>
        <taxon>Bacteria</taxon>
        <taxon>Bacillati</taxon>
        <taxon>Actinomycetota</taxon>
        <taxon>Actinomycetes</taxon>
        <taxon>Micromonosporales</taxon>
        <taxon>Micromonosporaceae</taxon>
        <taxon>Dactylosporangium</taxon>
    </lineage>
</organism>